<name>A0A3P5WYP7_9RHOB</name>
<evidence type="ECO:0000313" key="2">
    <source>
        <dbReference type="Proteomes" id="UP000277498"/>
    </source>
</evidence>
<dbReference type="InterPro" id="IPR054333">
    <property type="entry name" value="REase-ARP-assoc"/>
</dbReference>
<proteinExistence type="predicted"/>
<accession>A0A3P5WYP7</accession>
<protein>
    <submittedName>
        <fullName evidence="1">Uncharacterized protein</fullName>
    </submittedName>
</protein>
<organism evidence="1 2">
    <name type="scientific">Pseudogemmobacter humi</name>
    <dbReference type="NCBI Taxonomy" id="2483812"/>
    <lineage>
        <taxon>Bacteria</taxon>
        <taxon>Pseudomonadati</taxon>
        <taxon>Pseudomonadota</taxon>
        <taxon>Alphaproteobacteria</taxon>
        <taxon>Rhodobacterales</taxon>
        <taxon>Paracoccaceae</taxon>
        <taxon>Pseudogemmobacter</taxon>
    </lineage>
</organism>
<sequence length="250" mass="27240">MDFLPTGFLPGVPEERVLTCLRRAPGNELAPGKFDSPESSAALASNAFGWFLDRPGLLAPLPGVPMGRPEGVEIEAEMRFPWRGGKHPRFDAAITTATTLVGVESKRYEPFRPQKAADFSLAYDRDWREGLARYTALRRDLAAGRKAFRTLGAAELIRQAYGLATQGARQGRGAVLVYLYAEPERWASGKPLDPAAVALHRKELAEFAGLVRGDLVSFMPLTWRDLLAQWAATPATAAHAGALLARFGPL</sequence>
<keyword evidence="2" id="KW-1185">Reference proteome</keyword>
<dbReference type="Proteomes" id="UP000277498">
    <property type="component" value="Unassembled WGS sequence"/>
</dbReference>
<dbReference type="AlphaFoldDB" id="A0A3P5WYP7"/>
<dbReference type="Pfam" id="PF22558">
    <property type="entry name" value="REase-ARP"/>
    <property type="match status" value="1"/>
</dbReference>
<dbReference type="RefSeq" id="WP_124086743.1">
    <property type="nucleotide sequence ID" value="NZ_UXAW01000068.1"/>
</dbReference>
<gene>
    <name evidence="1" type="ORF">XINFAN_02091</name>
</gene>
<dbReference type="EMBL" id="UXAW01000068">
    <property type="protein sequence ID" value="VDC28352.1"/>
    <property type="molecule type" value="Genomic_DNA"/>
</dbReference>
<evidence type="ECO:0000313" key="1">
    <source>
        <dbReference type="EMBL" id="VDC28352.1"/>
    </source>
</evidence>
<dbReference type="OrthoDB" id="9017325at2"/>
<reference evidence="1 2" key="1">
    <citation type="submission" date="2018-11" db="EMBL/GenBank/DDBJ databases">
        <authorList>
            <person name="Criscuolo A."/>
        </authorList>
    </citation>
    <scope>NUCLEOTIDE SEQUENCE [LARGE SCALE GENOMIC DNA]</scope>
    <source>
        <strain evidence="1">ACIP111625</strain>
    </source>
</reference>